<evidence type="ECO:0008006" key="5">
    <source>
        <dbReference type="Google" id="ProtNLM"/>
    </source>
</evidence>
<dbReference type="Proteomes" id="UP000182312">
    <property type="component" value="Unassembled WGS sequence"/>
</dbReference>
<gene>
    <name evidence="1" type="ORF">IT41_15910</name>
    <name evidence="2" type="ORF">SAMN04487972_1246</name>
</gene>
<dbReference type="RefSeq" id="WP_036743030.1">
    <property type="nucleotide sequence ID" value="NZ_FOJO01000024.1"/>
</dbReference>
<protein>
    <recommendedName>
        <fullName evidence="5">Tetratricopeptide repeat-containing protein</fullName>
    </recommendedName>
</protein>
<name>A0A099EXT1_9RHOB</name>
<dbReference type="AlphaFoldDB" id="A0A099EXT1"/>
<evidence type="ECO:0000313" key="3">
    <source>
        <dbReference type="Proteomes" id="UP000029846"/>
    </source>
</evidence>
<reference evidence="2 4" key="3">
    <citation type="submission" date="2016-10" db="EMBL/GenBank/DDBJ databases">
        <authorList>
            <person name="de Groot N.N."/>
        </authorList>
    </citation>
    <scope>NUCLEOTIDE SEQUENCE [LARGE SCALE GENOMIC DNA]</scope>
    <source>
        <strain evidence="2 4">CGMCC 1.6117</strain>
    </source>
</reference>
<keyword evidence="3" id="KW-1185">Reference proteome</keyword>
<sequence>MILAREILHLFKRACSDGDMEVAEKLLQTLELIDARETGAAVSHKPLSEAYLAIGKLPAPRRECQHVIKI</sequence>
<evidence type="ECO:0000313" key="1">
    <source>
        <dbReference type="EMBL" id="KGJ02994.1"/>
    </source>
</evidence>
<organism evidence="1 3">
    <name type="scientific">Paracoccus halophilus</name>
    <dbReference type="NCBI Taxonomy" id="376733"/>
    <lineage>
        <taxon>Bacteria</taxon>
        <taxon>Pseudomonadati</taxon>
        <taxon>Pseudomonadota</taxon>
        <taxon>Alphaproteobacteria</taxon>
        <taxon>Rhodobacterales</taxon>
        <taxon>Paracoccaceae</taxon>
        <taxon>Paracoccus</taxon>
    </lineage>
</organism>
<evidence type="ECO:0000313" key="2">
    <source>
        <dbReference type="EMBL" id="SFA59367.1"/>
    </source>
</evidence>
<accession>A0A099EXT1</accession>
<dbReference type="OrthoDB" id="8449910at2"/>
<reference evidence="1 3" key="1">
    <citation type="submission" date="2014-09" db="EMBL/GenBank/DDBJ databases">
        <authorList>
            <person name="McGinnis J.M."/>
            <person name="Wolfgang W.J."/>
        </authorList>
    </citation>
    <scope>NUCLEOTIDE SEQUENCE [LARGE SCALE GENOMIC DNA]</scope>
    <source>
        <strain evidence="1 3">JCM 14014</strain>
    </source>
</reference>
<dbReference type="EMBL" id="JRKN01000028">
    <property type="protein sequence ID" value="KGJ02994.1"/>
    <property type="molecule type" value="Genomic_DNA"/>
</dbReference>
<dbReference type="Proteomes" id="UP000029846">
    <property type="component" value="Unassembled WGS sequence"/>
</dbReference>
<reference evidence="1 3" key="2">
    <citation type="submission" date="2014-10" db="EMBL/GenBank/DDBJ databases">
        <title>Paracoccus sanguinis sp. nov., isolated from clinical specimens of New York State patients.</title>
        <authorList>
            <person name="Mingle L.A."/>
            <person name="Cole J.A."/>
            <person name="Lapierre P."/>
            <person name="Musser K.A."/>
        </authorList>
    </citation>
    <scope>NUCLEOTIDE SEQUENCE [LARGE SCALE GENOMIC DNA]</scope>
    <source>
        <strain evidence="1 3">JCM 14014</strain>
    </source>
</reference>
<dbReference type="EMBL" id="FOJO01000024">
    <property type="protein sequence ID" value="SFA59367.1"/>
    <property type="molecule type" value="Genomic_DNA"/>
</dbReference>
<proteinExistence type="predicted"/>
<dbReference type="STRING" id="376733.SAMN04487972_1246"/>
<evidence type="ECO:0000313" key="4">
    <source>
        <dbReference type="Proteomes" id="UP000182312"/>
    </source>
</evidence>